<gene>
    <name evidence="1" type="ORF">CT19425_120247</name>
</gene>
<protein>
    <submittedName>
        <fullName evidence="1">Uncharacterized protein</fullName>
    </submittedName>
</protein>
<sequence length="73" mass="8413">MRGCCTSHDSVEPKGSTDRGFFRSAFAVKDHSDVPANRRWSDRQDIEVGQKILCLFDLSGWLYVHFQLWQPAL</sequence>
<evidence type="ECO:0000313" key="1">
    <source>
        <dbReference type="EMBL" id="SPK74005.1"/>
    </source>
</evidence>
<organism evidence="1 2">
    <name type="scientific">Cupriavidus taiwanensis</name>
    <dbReference type="NCBI Taxonomy" id="164546"/>
    <lineage>
        <taxon>Bacteria</taxon>
        <taxon>Pseudomonadati</taxon>
        <taxon>Pseudomonadota</taxon>
        <taxon>Betaproteobacteria</taxon>
        <taxon>Burkholderiales</taxon>
        <taxon>Burkholderiaceae</taxon>
        <taxon>Cupriavidus</taxon>
    </lineage>
</organism>
<dbReference type="EMBL" id="LT991976">
    <property type="protein sequence ID" value="SPK74005.1"/>
    <property type="molecule type" value="Genomic_DNA"/>
</dbReference>
<evidence type="ECO:0000313" key="2">
    <source>
        <dbReference type="Proteomes" id="UP000255505"/>
    </source>
</evidence>
<name>A0A375IL58_9BURK</name>
<proteinExistence type="predicted"/>
<reference evidence="1 2" key="1">
    <citation type="submission" date="2018-01" db="EMBL/GenBank/DDBJ databases">
        <authorList>
            <person name="Gaut B.S."/>
            <person name="Morton B.R."/>
            <person name="Clegg M.T."/>
            <person name="Duvall M.R."/>
        </authorList>
    </citation>
    <scope>NUCLEOTIDE SEQUENCE [LARGE SCALE GENOMIC DNA]</scope>
    <source>
        <strain evidence="1">Cupriavidus taiwanensis LMG 19425</strain>
    </source>
</reference>
<dbReference type="Proteomes" id="UP000255505">
    <property type="component" value="Chromosome I"/>
</dbReference>
<accession>A0A375IL58</accession>
<dbReference type="AlphaFoldDB" id="A0A375IL58"/>